<dbReference type="AlphaFoldDB" id="A0A9W4JRK4"/>
<evidence type="ECO:0000313" key="2">
    <source>
        <dbReference type="Proteomes" id="UP001152646"/>
    </source>
</evidence>
<dbReference type="OrthoDB" id="4358740at2759"/>
<accession>A0A9W4JRK4</accession>
<name>A0A9W4JRK4_9EURO</name>
<comment type="caution">
    <text evidence="1">The sequence shown here is derived from an EMBL/GenBank/DDBJ whole genome shotgun (WGS) entry which is preliminary data.</text>
</comment>
<evidence type="ECO:0000313" key="1">
    <source>
        <dbReference type="EMBL" id="CAG8415123.1"/>
    </source>
</evidence>
<protein>
    <submittedName>
        <fullName evidence="1">Uncharacterized protein</fullName>
    </submittedName>
</protein>
<dbReference type="Proteomes" id="UP001152646">
    <property type="component" value="Unassembled WGS sequence"/>
</dbReference>
<dbReference type="EMBL" id="CAJVPA010000228">
    <property type="protein sequence ID" value="CAG8415123.1"/>
    <property type="molecule type" value="Genomic_DNA"/>
</dbReference>
<sequence length="161" mass="18926">MANLSEIRREILENDTAKRIVLKLKTARLESQDYRTSAKRVVSEIFPDLETDTRIRIIVIDVWTERTFIVIDINRHDYDFETADEDKTILPVSVLRQHGRRKNWVLVRWPREDENLATQVANLHRLNGFEPTPFLQDHNTRIVYANPRNLSPRLPLPSSGK</sequence>
<reference evidence="1" key="1">
    <citation type="submission" date="2021-07" db="EMBL/GenBank/DDBJ databases">
        <authorList>
            <person name="Branca A.L. A."/>
        </authorList>
    </citation>
    <scope>NUCLEOTIDE SEQUENCE</scope>
</reference>
<gene>
    <name evidence="1" type="ORF">PSALAMII_LOCUS9609</name>
</gene>
<organism evidence="1 2">
    <name type="scientific">Penicillium salamii</name>
    <dbReference type="NCBI Taxonomy" id="1612424"/>
    <lineage>
        <taxon>Eukaryota</taxon>
        <taxon>Fungi</taxon>
        <taxon>Dikarya</taxon>
        <taxon>Ascomycota</taxon>
        <taxon>Pezizomycotina</taxon>
        <taxon>Eurotiomycetes</taxon>
        <taxon>Eurotiomycetidae</taxon>
        <taxon>Eurotiales</taxon>
        <taxon>Aspergillaceae</taxon>
        <taxon>Penicillium</taxon>
    </lineage>
</organism>
<proteinExistence type="predicted"/>